<gene>
    <name evidence="3" type="ORF">Dda_6931</name>
</gene>
<dbReference type="Gene3D" id="1.20.120.1020">
    <property type="entry name" value="Prion-inhibition and propagation, HeLo domain"/>
    <property type="match status" value="1"/>
</dbReference>
<feature type="region of interest" description="Disordered" evidence="1">
    <location>
        <begin position="75"/>
        <end position="130"/>
    </location>
</feature>
<dbReference type="InterPro" id="IPR038305">
    <property type="entry name" value="HeLo_sf"/>
</dbReference>
<dbReference type="EMBL" id="JAQGDS010000009">
    <property type="protein sequence ID" value="KAJ6258019.1"/>
    <property type="molecule type" value="Genomic_DNA"/>
</dbReference>
<proteinExistence type="predicted"/>
<name>A0AAD6IU08_DREDA</name>
<feature type="domain" description="Prion-inhibition and propagation HeLo" evidence="2">
    <location>
        <begin position="127"/>
        <end position="167"/>
    </location>
</feature>
<sequence length="175" mass="18889">MPSTTFGRHSIALSIPTAAQVRQSAKGSRGIAANSELQQAIKQRVNERPGGRKQLSKARVLADVDIVAAIERANERATKPVTRSQARAAAAAAATGSDDDSSVPASPTVLLSPDPHRDRNFLGGEVTRPRKQASSSKFKYAFMDKAKFESLIGDPKAFNNGLYNLLELRRYKAVN</sequence>
<protein>
    <recommendedName>
        <fullName evidence="2">Prion-inhibition and propagation HeLo domain-containing protein</fullName>
    </recommendedName>
</protein>
<accession>A0AAD6IU08</accession>
<comment type="caution">
    <text evidence="3">The sequence shown here is derived from an EMBL/GenBank/DDBJ whole genome shotgun (WGS) entry which is preliminary data.</text>
</comment>
<keyword evidence="4" id="KW-1185">Reference proteome</keyword>
<dbReference type="Proteomes" id="UP001221413">
    <property type="component" value="Unassembled WGS sequence"/>
</dbReference>
<dbReference type="InterPro" id="IPR029498">
    <property type="entry name" value="HeLo_dom"/>
</dbReference>
<reference evidence="3" key="1">
    <citation type="submission" date="2023-01" db="EMBL/GenBank/DDBJ databases">
        <title>The chitinases involved in constricting ring structure development in the nematode-trapping fungus Drechslerella dactyloides.</title>
        <authorList>
            <person name="Wang R."/>
            <person name="Zhang L."/>
            <person name="Tang P."/>
            <person name="Li S."/>
            <person name="Liang L."/>
        </authorList>
    </citation>
    <scope>NUCLEOTIDE SEQUENCE</scope>
    <source>
        <strain evidence="3">YMF1.00031</strain>
    </source>
</reference>
<organism evidence="3 4">
    <name type="scientific">Drechslerella dactyloides</name>
    <name type="common">Nematode-trapping fungus</name>
    <name type="synonym">Arthrobotrys dactyloides</name>
    <dbReference type="NCBI Taxonomy" id="74499"/>
    <lineage>
        <taxon>Eukaryota</taxon>
        <taxon>Fungi</taxon>
        <taxon>Dikarya</taxon>
        <taxon>Ascomycota</taxon>
        <taxon>Pezizomycotina</taxon>
        <taxon>Orbiliomycetes</taxon>
        <taxon>Orbiliales</taxon>
        <taxon>Orbiliaceae</taxon>
        <taxon>Drechslerella</taxon>
    </lineage>
</organism>
<evidence type="ECO:0000313" key="4">
    <source>
        <dbReference type="Proteomes" id="UP001221413"/>
    </source>
</evidence>
<evidence type="ECO:0000256" key="1">
    <source>
        <dbReference type="SAM" id="MobiDB-lite"/>
    </source>
</evidence>
<evidence type="ECO:0000313" key="3">
    <source>
        <dbReference type="EMBL" id="KAJ6258019.1"/>
    </source>
</evidence>
<dbReference type="Pfam" id="PF14479">
    <property type="entry name" value="HeLo"/>
    <property type="match status" value="1"/>
</dbReference>
<evidence type="ECO:0000259" key="2">
    <source>
        <dbReference type="Pfam" id="PF14479"/>
    </source>
</evidence>
<dbReference type="AlphaFoldDB" id="A0AAD6IU08"/>